<feature type="domain" description="Flagellar basal-body/hook protein C-terminal" evidence="7">
    <location>
        <begin position="428"/>
        <end position="466"/>
    </location>
</feature>
<keyword evidence="5" id="KW-0964">Secreted</keyword>
<dbReference type="PANTHER" id="PTHR30033:SF1">
    <property type="entry name" value="FLAGELLAR HOOK-ASSOCIATED PROTEIN 1"/>
    <property type="match status" value="1"/>
</dbReference>
<dbReference type="InterPro" id="IPR053927">
    <property type="entry name" value="FlgK_helical"/>
</dbReference>
<dbReference type="InterPro" id="IPR010930">
    <property type="entry name" value="Flg_bb/hook_C_dom"/>
</dbReference>
<sequence length="473" mass="49037">MSSFSGLNIGLSSLYASRRALELTGQNVSNVNTEGYSRQRADLQSVGGPVTPAMHSKYDGAGNGVKVAGVDRLRDLFLEARALTERGTSAGLTGDRVLLGRVEAVLSEPGDAGIQRQLADFWDGWDDVANKPDSLAARSQVLERAQTLAAGINGAVDKLDAQYDASHQQLSATVLDINAVAAGVAEFNRAIVSATRSGLSPNDLLDKRDVLVQRLGELAGVTVTQGELGSVDVKLGDRTLVEGATSSMLKVRGTGGTPPGSQAVAVAWGDPGNSADVGPDVTVGGSAGSLSRGLNDVLPRYRGQLTDIAAKVRAQVDAVHTGAFDRDGQPGMAFFLPGAGGKIAVNPLLTPDKVAASGTYVEAGTVRGGDRGGAKAAQLAELGTAKGGADELYRRTVVALGVEAQAAGRRVEIQDNVLAQIDAARESESGVNLDEEMTNMLAFQRAYEGAARFVSAIDQMLDTLINRTGVVGR</sequence>
<keyword evidence="6" id="KW-0975">Bacterial flagellum</keyword>
<dbReference type="GO" id="GO:0005198">
    <property type="term" value="F:structural molecule activity"/>
    <property type="evidence" value="ECO:0007669"/>
    <property type="project" value="InterPro"/>
</dbReference>
<evidence type="ECO:0000256" key="6">
    <source>
        <dbReference type="ARBA" id="ARBA00023143"/>
    </source>
</evidence>
<keyword evidence="9" id="KW-0969">Cilium</keyword>
<evidence type="ECO:0000256" key="5">
    <source>
        <dbReference type="ARBA" id="ARBA00022525"/>
    </source>
</evidence>
<evidence type="ECO:0000313" key="9">
    <source>
        <dbReference type="EMBL" id="CAA9211750.1"/>
    </source>
</evidence>
<dbReference type="GO" id="GO:0044780">
    <property type="term" value="P:bacterial-type flagellum assembly"/>
    <property type="evidence" value="ECO:0007669"/>
    <property type="project" value="InterPro"/>
</dbReference>
<comment type="subcellular location">
    <subcellularLocation>
        <location evidence="1">Bacterial flagellum</location>
    </subcellularLocation>
    <subcellularLocation>
        <location evidence="2">Secreted</location>
    </subcellularLocation>
</comment>
<evidence type="ECO:0000259" key="8">
    <source>
        <dbReference type="Pfam" id="PF22638"/>
    </source>
</evidence>
<name>A0A6J4H325_9ACTN</name>
<dbReference type="Pfam" id="PF06429">
    <property type="entry name" value="Flg_bbr_C"/>
    <property type="match status" value="1"/>
</dbReference>
<accession>A0A6J4H325</accession>
<evidence type="ECO:0000256" key="4">
    <source>
        <dbReference type="ARBA" id="ARBA00016244"/>
    </source>
</evidence>
<dbReference type="PANTHER" id="PTHR30033">
    <property type="entry name" value="FLAGELLAR HOOK-ASSOCIATED PROTEIN 1"/>
    <property type="match status" value="1"/>
</dbReference>
<gene>
    <name evidence="9" type="ORF">AVDCRST_MAG57-116</name>
</gene>
<dbReference type="SUPFAM" id="SSF64518">
    <property type="entry name" value="Phase 1 flagellin"/>
    <property type="match status" value="1"/>
</dbReference>
<evidence type="ECO:0000256" key="1">
    <source>
        <dbReference type="ARBA" id="ARBA00004365"/>
    </source>
</evidence>
<dbReference type="GO" id="GO:0009424">
    <property type="term" value="C:bacterial-type flagellum hook"/>
    <property type="evidence" value="ECO:0007669"/>
    <property type="project" value="InterPro"/>
</dbReference>
<comment type="similarity">
    <text evidence="3">Belongs to the flagella basal body rod proteins family.</text>
</comment>
<dbReference type="NCBIfam" id="TIGR02492">
    <property type="entry name" value="flgK_ends"/>
    <property type="match status" value="1"/>
</dbReference>
<protein>
    <recommendedName>
        <fullName evidence="4">Flagellar hook-associated protein 1</fullName>
    </recommendedName>
</protein>
<dbReference type="Pfam" id="PF22638">
    <property type="entry name" value="FlgK_D1"/>
    <property type="match status" value="1"/>
</dbReference>
<evidence type="ECO:0000259" key="7">
    <source>
        <dbReference type="Pfam" id="PF06429"/>
    </source>
</evidence>
<reference evidence="9" key="1">
    <citation type="submission" date="2020-02" db="EMBL/GenBank/DDBJ databases">
        <authorList>
            <person name="Meier V. D."/>
        </authorList>
    </citation>
    <scope>NUCLEOTIDE SEQUENCE</scope>
    <source>
        <strain evidence="9">AVDCRST_MAG57</strain>
    </source>
</reference>
<evidence type="ECO:0000256" key="3">
    <source>
        <dbReference type="ARBA" id="ARBA00009677"/>
    </source>
</evidence>
<keyword evidence="9" id="KW-0966">Cell projection</keyword>
<organism evidence="9">
    <name type="scientific">uncultured Blastococcus sp</name>
    <dbReference type="NCBI Taxonomy" id="217144"/>
    <lineage>
        <taxon>Bacteria</taxon>
        <taxon>Bacillati</taxon>
        <taxon>Actinomycetota</taxon>
        <taxon>Actinomycetes</taxon>
        <taxon>Geodermatophilales</taxon>
        <taxon>Geodermatophilaceae</taxon>
        <taxon>Blastococcus</taxon>
        <taxon>environmental samples</taxon>
    </lineage>
</organism>
<proteinExistence type="inferred from homology"/>
<dbReference type="InterPro" id="IPR002371">
    <property type="entry name" value="FlgK"/>
</dbReference>
<keyword evidence="9" id="KW-0282">Flagellum</keyword>
<feature type="domain" description="Flagellar hook-associated protein FlgK helical" evidence="8">
    <location>
        <begin position="100"/>
        <end position="335"/>
    </location>
</feature>
<dbReference type="GO" id="GO:0005576">
    <property type="term" value="C:extracellular region"/>
    <property type="evidence" value="ECO:0007669"/>
    <property type="project" value="UniProtKB-SubCell"/>
</dbReference>
<dbReference type="AlphaFoldDB" id="A0A6J4H325"/>
<dbReference type="EMBL" id="CADCTI010000011">
    <property type="protein sequence ID" value="CAA9211750.1"/>
    <property type="molecule type" value="Genomic_DNA"/>
</dbReference>
<evidence type="ECO:0000256" key="2">
    <source>
        <dbReference type="ARBA" id="ARBA00004613"/>
    </source>
</evidence>